<name>A0A067F0J1_CITSI</name>
<dbReference type="PRINTS" id="PR00982">
    <property type="entry name" value="TRNASYNTHLYS"/>
</dbReference>
<protein>
    <recommendedName>
        <fullName evidence="4">Aminoacyl-tRNA synthetase class II (D/K/N) domain-containing protein</fullName>
    </recommendedName>
</protein>
<reference evidence="5 6" key="1">
    <citation type="submission" date="2014-04" db="EMBL/GenBank/DDBJ databases">
        <authorList>
            <consortium name="International Citrus Genome Consortium"/>
            <person name="Gmitter F."/>
            <person name="Chen C."/>
            <person name="Farmerie W."/>
            <person name="Harkins T."/>
            <person name="Desany B."/>
            <person name="Mohiuddin M."/>
            <person name="Kodira C."/>
            <person name="Borodovsky M."/>
            <person name="Lomsadze A."/>
            <person name="Burns P."/>
            <person name="Jenkins J."/>
            <person name="Prochnik S."/>
            <person name="Shu S."/>
            <person name="Chapman J."/>
            <person name="Pitluck S."/>
            <person name="Schmutz J."/>
            <person name="Rokhsar D."/>
        </authorList>
    </citation>
    <scope>NUCLEOTIDE SEQUENCE</scope>
</reference>
<feature type="domain" description="Aminoacyl-tRNA synthetase class II (D/K/N)" evidence="4">
    <location>
        <begin position="3"/>
        <end position="46"/>
    </location>
</feature>
<evidence type="ECO:0000259" key="4">
    <source>
        <dbReference type="Pfam" id="PF00152"/>
    </source>
</evidence>
<keyword evidence="2" id="KW-0547">Nucleotide-binding</keyword>
<dbReference type="AlphaFoldDB" id="A0A067F0J1"/>
<organism evidence="5 6">
    <name type="scientific">Citrus sinensis</name>
    <name type="common">Sweet orange</name>
    <name type="synonym">Citrus aurantium var. sinensis</name>
    <dbReference type="NCBI Taxonomy" id="2711"/>
    <lineage>
        <taxon>Eukaryota</taxon>
        <taxon>Viridiplantae</taxon>
        <taxon>Streptophyta</taxon>
        <taxon>Embryophyta</taxon>
        <taxon>Tracheophyta</taxon>
        <taxon>Spermatophyta</taxon>
        <taxon>Magnoliopsida</taxon>
        <taxon>eudicotyledons</taxon>
        <taxon>Gunneridae</taxon>
        <taxon>Pentapetalae</taxon>
        <taxon>rosids</taxon>
        <taxon>malvids</taxon>
        <taxon>Sapindales</taxon>
        <taxon>Rutaceae</taxon>
        <taxon>Aurantioideae</taxon>
        <taxon>Citrus</taxon>
    </lineage>
</organism>
<dbReference type="SUPFAM" id="SSF55681">
    <property type="entry name" value="Class II aaRS and biotin synthetases"/>
    <property type="match status" value="1"/>
</dbReference>
<keyword evidence="3" id="KW-0067">ATP-binding</keyword>
<evidence type="ECO:0000256" key="1">
    <source>
        <dbReference type="ARBA" id="ARBA00022598"/>
    </source>
</evidence>
<evidence type="ECO:0000313" key="5">
    <source>
        <dbReference type="EMBL" id="KDO56676.1"/>
    </source>
</evidence>
<dbReference type="GO" id="GO:0004824">
    <property type="term" value="F:lysine-tRNA ligase activity"/>
    <property type="evidence" value="ECO:0007669"/>
    <property type="project" value="InterPro"/>
</dbReference>
<dbReference type="STRING" id="2711.A0A067F0J1"/>
<dbReference type="InterPro" id="IPR004364">
    <property type="entry name" value="Aa-tRNA-synt_II"/>
</dbReference>
<evidence type="ECO:0000313" key="6">
    <source>
        <dbReference type="Proteomes" id="UP000027120"/>
    </source>
</evidence>
<keyword evidence="6" id="KW-1185">Reference proteome</keyword>
<dbReference type="Pfam" id="PF00152">
    <property type="entry name" value="tRNA-synt_2"/>
    <property type="match status" value="1"/>
</dbReference>
<dbReference type="InterPro" id="IPR018149">
    <property type="entry name" value="Lys-tRNA-synth_II_C"/>
</dbReference>
<dbReference type="GO" id="GO:0005524">
    <property type="term" value="F:ATP binding"/>
    <property type="evidence" value="ECO:0007669"/>
    <property type="project" value="UniProtKB-KW"/>
</dbReference>
<dbReference type="PANTHER" id="PTHR42918:SF12">
    <property type="entry name" value="LYSINE--TRNA LIGASE"/>
    <property type="match status" value="1"/>
</dbReference>
<evidence type="ECO:0000256" key="2">
    <source>
        <dbReference type="ARBA" id="ARBA00022741"/>
    </source>
</evidence>
<proteinExistence type="predicted"/>
<dbReference type="GO" id="GO:0005737">
    <property type="term" value="C:cytoplasm"/>
    <property type="evidence" value="ECO:0007669"/>
    <property type="project" value="InterPro"/>
</dbReference>
<dbReference type="Gene3D" id="3.30.930.10">
    <property type="entry name" value="Bira Bifunctional Protein, Domain 2"/>
    <property type="match status" value="1"/>
</dbReference>
<keyword evidence="1" id="KW-0436">Ligase</keyword>
<sequence length="199" mass="22967">MELYMRVSPELNLKRSIAGGFRRLCEIGKCYRNEGMDLTHLPELTMWMVMELKGSCKIRYHSNGPENEPIEIDFMPPFRKLDMIAEMERPANICMPKIFLLMLLPKLSTDHMSPLAKGHRSKPGLTLRLELFVNKREDQQMGDSEAMVIDGSFCTAHAKKQTISYFATLIDGVSFVTETKERHLVYARAHRGYACWLHK</sequence>
<gene>
    <name evidence="5" type="ORF">CISIN_1g048360mg</name>
</gene>
<dbReference type="PANTHER" id="PTHR42918">
    <property type="entry name" value="LYSYL-TRNA SYNTHETASE"/>
    <property type="match status" value="1"/>
</dbReference>
<dbReference type="Proteomes" id="UP000027120">
    <property type="component" value="Unassembled WGS sequence"/>
</dbReference>
<dbReference type="EMBL" id="KK784970">
    <property type="protein sequence ID" value="KDO56676.1"/>
    <property type="molecule type" value="Genomic_DNA"/>
</dbReference>
<accession>A0A067F0J1</accession>
<dbReference type="GO" id="GO:0006430">
    <property type="term" value="P:lysyl-tRNA aminoacylation"/>
    <property type="evidence" value="ECO:0007669"/>
    <property type="project" value="InterPro"/>
</dbReference>
<dbReference type="SMR" id="A0A067F0J1"/>
<dbReference type="InterPro" id="IPR045864">
    <property type="entry name" value="aa-tRNA-synth_II/BPL/LPL"/>
</dbReference>
<evidence type="ECO:0000256" key="3">
    <source>
        <dbReference type="ARBA" id="ARBA00022840"/>
    </source>
</evidence>